<evidence type="ECO:0000256" key="7">
    <source>
        <dbReference type="ARBA" id="ARBA00023136"/>
    </source>
</evidence>
<dbReference type="InterPro" id="IPR007387">
    <property type="entry name" value="TRAP_DctQ"/>
</dbReference>
<evidence type="ECO:0000256" key="9">
    <source>
        <dbReference type="RuleBase" id="RU369079"/>
    </source>
</evidence>
<name>A0ABS4E633_9HYPH</name>
<keyword evidence="4 9" id="KW-0997">Cell inner membrane</keyword>
<dbReference type="PANTHER" id="PTHR35011">
    <property type="entry name" value="2,3-DIKETO-L-GULONATE TRAP TRANSPORTER SMALL PERMEASE PROTEIN YIAM"/>
    <property type="match status" value="1"/>
</dbReference>
<evidence type="ECO:0000256" key="6">
    <source>
        <dbReference type="ARBA" id="ARBA00022989"/>
    </source>
</evidence>
<evidence type="ECO:0000313" key="11">
    <source>
        <dbReference type="EMBL" id="MBP1853406.1"/>
    </source>
</evidence>
<dbReference type="InterPro" id="IPR055348">
    <property type="entry name" value="DctQ"/>
</dbReference>
<keyword evidence="12" id="KW-1185">Reference proteome</keyword>
<comment type="subcellular location">
    <subcellularLocation>
        <location evidence="1 9">Cell inner membrane</location>
        <topology evidence="1 9">Multi-pass membrane protein</topology>
    </subcellularLocation>
</comment>
<keyword evidence="2 9" id="KW-0813">Transport</keyword>
<feature type="transmembrane region" description="Helical" evidence="9">
    <location>
        <begin position="7"/>
        <end position="32"/>
    </location>
</feature>
<proteinExistence type="inferred from homology"/>
<dbReference type="EMBL" id="JAGGJU010000018">
    <property type="protein sequence ID" value="MBP1853406.1"/>
    <property type="molecule type" value="Genomic_DNA"/>
</dbReference>
<protein>
    <recommendedName>
        <fullName evidence="9">TRAP transporter small permease protein</fullName>
    </recommendedName>
</protein>
<feature type="transmembrane region" description="Helical" evidence="9">
    <location>
        <begin position="86"/>
        <end position="107"/>
    </location>
</feature>
<feature type="transmembrane region" description="Helical" evidence="9">
    <location>
        <begin position="127"/>
        <end position="151"/>
    </location>
</feature>
<accession>A0ABS4E633</accession>
<gene>
    <name evidence="11" type="ORF">J2Z17_004867</name>
</gene>
<evidence type="ECO:0000256" key="8">
    <source>
        <dbReference type="ARBA" id="ARBA00038436"/>
    </source>
</evidence>
<evidence type="ECO:0000256" key="3">
    <source>
        <dbReference type="ARBA" id="ARBA00022475"/>
    </source>
</evidence>
<dbReference type="Proteomes" id="UP000759443">
    <property type="component" value="Unassembled WGS sequence"/>
</dbReference>
<evidence type="ECO:0000256" key="4">
    <source>
        <dbReference type="ARBA" id="ARBA00022519"/>
    </source>
</evidence>
<sequence length="163" mass="18038">MKRILSVLVIVCRLLVLASMLVLMGSVTIQILSRTFLPTSPIWTEELTRYALLYMVSFGVGLALLTGDLVNVDLALELLSERWRRWLTGLSLLLTALFAALVIKPAYDFAAIGAWQTSPSMGISMSWVYYTMLVLLVLLCIFALVAAVRIIRGEQVSLGKAED</sequence>
<keyword evidence="7 9" id="KW-0472">Membrane</keyword>
<dbReference type="Pfam" id="PF04290">
    <property type="entry name" value="DctQ"/>
    <property type="match status" value="1"/>
</dbReference>
<feature type="domain" description="Tripartite ATP-independent periplasmic transporters DctQ component" evidence="10">
    <location>
        <begin position="23"/>
        <end position="152"/>
    </location>
</feature>
<comment type="similarity">
    <text evidence="8 9">Belongs to the TRAP transporter small permease family.</text>
</comment>
<dbReference type="PANTHER" id="PTHR35011:SF2">
    <property type="entry name" value="2,3-DIKETO-L-GULONATE TRAP TRANSPORTER SMALL PERMEASE PROTEIN YIAM"/>
    <property type="match status" value="1"/>
</dbReference>
<dbReference type="RefSeq" id="WP_209949221.1">
    <property type="nucleotide sequence ID" value="NZ_JAGGJU010000018.1"/>
</dbReference>
<evidence type="ECO:0000256" key="5">
    <source>
        <dbReference type="ARBA" id="ARBA00022692"/>
    </source>
</evidence>
<comment type="caution">
    <text evidence="11">The sequence shown here is derived from an EMBL/GenBank/DDBJ whole genome shotgun (WGS) entry which is preliminary data.</text>
</comment>
<comment type="subunit">
    <text evidence="9">The complex comprises the extracytoplasmic solute receptor protein and the two transmembrane proteins.</text>
</comment>
<keyword evidence="6 9" id="KW-1133">Transmembrane helix</keyword>
<keyword evidence="5 9" id="KW-0812">Transmembrane</keyword>
<reference evidence="11 12" key="1">
    <citation type="submission" date="2021-03" db="EMBL/GenBank/DDBJ databases">
        <title>Genomic Encyclopedia of Type Strains, Phase IV (KMG-IV): sequencing the most valuable type-strain genomes for metagenomic binning, comparative biology and taxonomic classification.</title>
        <authorList>
            <person name="Goeker M."/>
        </authorList>
    </citation>
    <scope>NUCLEOTIDE SEQUENCE [LARGE SCALE GENOMIC DNA]</scope>
    <source>
        <strain evidence="11 12">DSM 21600</strain>
    </source>
</reference>
<feature type="transmembrane region" description="Helical" evidence="9">
    <location>
        <begin position="52"/>
        <end position="74"/>
    </location>
</feature>
<organism evidence="11 12">
    <name type="scientific">Rhizobium halophytocola</name>
    <dbReference type="NCBI Taxonomy" id="735519"/>
    <lineage>
        <taxon>Bacteria</taxon>
        <taxon>Pseudomonadati</taxon>
        <taxon>Pseudomonadota</taxon>
        <taxon>Alphaproteobacteria</taxon>
        <taxon>Hyphomicrobiales</taxon>
        <taxon>Rhizobiaceae</taxon>
        <taxon>Rhizobium/Agrobacterium group</taxon>
        <taxon>Rhizobium</taxon>
    </lineage>
</organism>
<evidence type="ECO:0000256" key="1">
    <source>
        <dbReference type="ARBA" id="ARBA00004429"/>
    </source>
</evidence>
<keyword evidence="3" id="KW-1003">Cell membrane</keyword>
<evidence type="ECO:0000256" key="2">
    <source>
        <dbReference type="ARBA" id="ARBA00022448"/>
    </source>
</evidence>
<evidence type="ECO:0000313" key="12">
    <source>
        <dbReference type="Proteomes" id="UP000759443"/>
    </source>
</evidence>
<comment type="function">
    <text evidence="9">Part of the tripartite ATP-independent periplasmic (TRAP) transport system.</text>
</comment>
<evidence type="ECO:0000259" key="10">
    <source>
        <dbReference type="Pfam" id="PF04290"/>
    </source>
</evidence>